<keyword evidence="4" id="KW-1185">Reference proteome</keyword>
<feature type="chain" id="PRO_5043708157" evidence="1">
    <location>
        <begin position="17"/>
        <end position="127"/>
    </location>
</feature>
<accession>A0AAV4EXD7</accession>
<proteinExistence type="predicted"/>
<gene>
    <name evidence="3" type="ORF">ElyMa_005538700</name>
</gene>
<reference evidence="3 4" key="1">
    <citation type="journal article" date="2021" name="Elife">
        <title>Chloroplast acquisition without the gene transfer in kleptoplastic sea slugs, Plakobranchus ocellatus.</title>
        <authorList>
            <person name="Maeda T."/>
            <person name="Takahashi S."/>
            <person name="Yoshida T."/>
            <person name="Shimamura S."/>
            <person name="Takaki Y."/>
            <person name="Nagai Y."/>
            <person name="Toyoda A."/>
            <person name="Suzuki Y."/>
            <person name="Arimoto A."/>
            <person name="Ishii H."/>
            <person name="Satoh N."/>
            <person name="Nishiyama T."/>
            <person name="Hasebe M."/>
            <person name="Maruyama T."/>
            <person name="Minagawa J."/>
            <person name="Obokata J."/>
            <person name="Shigenobu S."/>
        </authorList>
    </citation>
    <scope>NUCLEOTIDE SEQUENCE [LARGE SCALE GENOMIC DNA]</scope>
</reference>
<dbReference type="Proteomes" id="UP000762676">
    <property type="component" value="Unassembled WGS sequence"/>
</dbReference>
<evidence type="ECO:0000256" key="1">
    <source>
        <dbReference type="SAM" id="SignalP"/>
    </source>
</evidence>
<dbReference type="InterPro" id="IPR055313">
    <property type="entry name" value="Temptin-like"/>
</dbReference>
<sequence length="127" mass="13517">MLKVLALTLLVSAVLAYPTYKPLIPNGFSVPNPCQQGIWQGVGHLAHLGAGPLNPFGEAFRNNGFKWDRTLCMMDSDNDGRTNGEELGDAACRWSETNPARLTAASGHPGICEPVGSAKCAGSNFRC</sequence>
<evidence type="ECO:0000259" key="2">
    <source>
        <dbReference type="Pfam" id="PF24784"/>
    </source>
</evidence>
<dbReference type="PANTHER" id="PTHR34737:SF2">
    <property type="entry name" value="EF-HAND DOMAIN-CONTAINING PROTEIN"/>
    <property type="match status" value="1"/>
</dbReference>
<name>A0AAV4EXD7_9GAST</name>
<dbReference type="PANTHER" id="PTHR34737">
    <property type="entry name" value="EF-HAND DOMAIN-CONTAINING PROTEIN"/>
    <property type="match status" value="1"/>
</dbReference>
<dbReference type="AlphaFoldDB" id="A0AAV4EXD7"/>
<evidence type="ECO:0000313" key="4">
    <source>
        <dbReference type="Proteomes" id="UP000762676"/>
    </source>
</evidence>
<feature type="domain" description="Temptin Cys/Cys disulfide" evidence="2">
    <location>
        <begin position="15"/>
        <end position="111"/>
    </location>
</feature>
<organism evidence="3 4">
    <name type="scientific">Elysia marginata</name>
    <dbReference type="NCBI Taxonomy" id="1093978"/>
    <lineage>
        <taxon>Eukaryota</taxon>
        <taxon>Metazoa</taxon>
        <taxon>Spiralia</taxon>
        <taxon>Lophotrochozoa</taxon>
        <taxon>Mollusca</taxon>
        <taxon>Gastropoda</taxon>
        <taxon>Heterobranchia</taxon>
        <taxon>Euthyneura</taxon>
        <taxon>Panpulmonata</taxon>
        <taxon>Sacoglossa</taxon>
        <taxon>Placobranchoidea</taxon>
        <taxon>Plakobranchidae</taxon>
        <taxon>Elysia</taxon>
    </lineage>
</organism>
<dbReference type="EMBL" id="BMAT01011049">
    <property type="protein sequence ID" value="GFR65714.1"/>
    <property type="molecule type" value="Genomic_DNA"/>
</dbReference>
<dbReference type="InterPro" id="IPR057626">
    <property type="entry name" value="S-S_Temptin"/>
</dbReference>
<comment type="caution">
    <text evidence="3">The sequence shown here is derived from an EMBL/GenBank/DDBJ whole genome shotgun (WGS) entry which is preliminary data.</text>
</comment>
<protein>
    <submittedName>
        <fullName evidence="3">Dopamine beta hydroxylase-like protein</fullName>
    </submittedName>
</protein>
<feature type="signal peptide" evidence="1">
    <location>
        <begin position="1"/>
        <end position="16"/>
    </location>
</feature>
<keyword evidence="1" id="KW-0732">Signal</keyword>
<evidence type="ECO:0000313" key="3">
    <source>
        <dbReference type="EMBL" id="GFR65714.1"/>
    </source>
</evidence>
<dbReference type="Pfam" id="PF24784">
    <property type="entry name" value="Temptin_C"/>
    <property type="match status" value="1"/>
</dbReference>